<reference evidence="2" key="1">
    <citation type="submission" date="2007-11" db="EMBL/GenBank/DDBJ databases">
        <authorList>
            <consortium name="The Broad Institute Genome Sequencing Platform"/>
            <person name="Volkman S.K."/>
            <person name="Daily J.P."/>
            <person name="Sarr O."/>
            <person name="Ndiaye D."/>
            <person name="Ndir O."/>
            <person name="Mboup S."/>
            <person name="Lukens A."/>
            <person name="Stange-Thomann N."/>
            <person name="Mauceli E."/>
            <person name="Gnerre S."/>
            <person name="Jaffe D."/>
            <person name="Zainoun J."/>
            <person name="Wiegand R.C."/>
            <person name="Birren B."/>
            <person name="Galagan J."/>
            <person name="Lander E."/>
            <person name="Wirth D.F."/>
        </authorList>
    </citation>
    <scope>NUCLEOTIDE SEQUENCE [LARGE SCALE GENOMIC DNA]</scope>
    <source>
        <strain evidence="2">7G8</strain>
    </source>
</reference>
<evidence type="ECO:0000313" key="2">
    <source>
        <dbReference type="Proteomes" id="UP000030688"/>
    </source>
</evidence>
<dbReference type="AlphaFoldDB" id="W7EZR5"/>
<gene>
    <name evidence="1" type="ORF">PFBG_03185</name>
</gene>
<name>W7EZR5_PLAF8</name>
<dbReference type="Proteomes" id="UP000030688">
    <property type="component" value="Unassembled WGS sequence"/>
</dbReference>
<organism evidence="1 2">
    <name type="scientific">Plasmodium falciparum (isolate 7G8)</name>
    <dbReference type="NCBI Taxonomy" id="57266"/>
    <lineage>
        <taxon>Eukaryota</taxon>
        <taxon>Sar</taxon>
        <taxon>Alveolata</taxon>
        <taxon>Apicomplexa</taxon>
        <taxon>Aconoidasida</taxon>
        <taxon>Haemosporida</taxon>
        <taxon>Plasmodiidae</taxon>
        <taxon>Plasmodium</taxon>
        <taxon>Plasmodium (Laverania)</taxon>
    </lineage>
</organism>
<evidence type="ECO:0000313" key="1">
    <source>
        <dbReference type="EMBL" id="EUR70622.1"/>
    </source>
</evidence>
<reference evidence="1 2" key="2">
    <citation type="submission" date="2013-02" db="EMBL/GenBank/DDBJ databases">
        <title>The Genome Sequence of Plasmodium falciparum 7G8.</title>
        <authorList>
            <consortium name="The Broad Institute Genome Sequencing Platform"/>
            <consortium name="The Broad Institute Genome Sequencing Center for Infectious Disease"/>
            <person name="Neafsey D."/>
            <person name="Cheeseman I."/>
            <person name="Volkman S."/>
            <person name="Adams J."/>
            <person name="Walker B."/>
            <person name="Young S.K."/>
            <person name="Zeng Q."/>
            <person name="Gargeya S."/>
            <person name="Fitzgerald M."/>
            <person name="Haas B."/>
            <person name="Abouelleil A."/>
            <person name="Alvarado L."/>
            <person name="Arachchi H.M."/>
            <person name="Berlin A.M."/>
            <person name="Chapman S.B."/>
            <person name="Dewar J."/>
            <person name="Goldberg J."/>
            <person name="Griggs A."/>
            <person name="Gujja S."/>
            <person name="Hansen M."/>
            <person name="Howarth C."/>
            <person name="Imamovic A."/>
            <person name="Larimer J."/>
            <person name="McCowan C."/>
            <person name="Murphy C."/>
            <person name="Neiman D."/>
            <person name="Pearson M."/>
            <person name="Priest M."/>
            <person name="Roberts A."/>
            <person name="Saif S."/>
            <person name="Shea T."/>
            <person name="Sisk P."/>
            <person name="Sykes S."/>
            <person name="Wortman J."/>
            <person name="Nusbaum C."/>
            <person name="Birren B."/>
        </authorList>
    </citation>
    <scope>NUCLEOTIDE SEQUENCE [LARGE SCALE GENOMIC DNA]</scope>
    <source>
        <strain evidence="1 2">7G8</strain>
    </source>
</reference>
<dbReference type="EMBL" id="KE123622">
    <property type="protein sequence ID" value="EUR70622.1"/>
    <property type="molecule type" value="Genomic_DNA"/>
</dbReference>
<sequence>MGITWKHILQIKTIELKFYIILTEYYEIMKSVINIQRRKINNNKWKIIISHNLNFVYNLCTTCKIELRFFFKTICIIIY</sequence>
<protein>
    <submittedName>
        <fullName evidence="1">Uncharacterized protein</fullName>
    </submittedName>
</protein>
<proteinExistence type="predicted"/>
<accession>W7EZR5</accession>